<reference evidence="1 2" key="1">
    <citation type="submission" date="2020-08" db="EMBL/GenBank/DDBJ databases">
        <title>Genome sequencing of Purple Non-Sulfur Bacteria from various extreme environments.</title>
        <authorList>
            <person name="Mayer M."/>
        </authorList>
    </citation>
    <scope>NUCLEOTIDE SEQUENCE [LARGE SCALE GENOMIC DNA]</scope>
    <source>
        <strain evidence="1 2">JA135</strain>
    </source>
</reference>
<dbReference type="EMBL" id="JACIGI010000046">
    <property type="protein sequence ID" value="MBB4287666.1"/>
    <property type="molecule type" value="Genomic_DNA"/>
</dbReference>
<dbReference type="RefSeq" id="WP_184437648.1">
    <property type="nucleotide sequence ID" value="NZ_JACIGI010000046.1"/>
</dbReference>
<keyword evidence="2" id="KW-1185">Reference proteome</keyword>
<gene>
    <name evidence="1" type="ORF">GGD88_003421</name>
</gene>
<protein>
    <submittedName>
        <fullName evidence="1">Uncharacterized protein</fullName>
    </submittedName>
</protein>
<dbReference type="AlphaFoldDB" id="A0A7W6S2R6"/>
<accession>A0A7W6S2R6</accession>
<sequence>MVGMCRRTGRPLDGWNHVVQSMDDILTTAVGERVERRRYGAGADGLLDRPMTPQSLMDVYVTVVRALAPRTINGHQYGEPRFDLVRMVPRAAGPDGAMMLELVGLYYPRGHLGDFTVFETAHHEVTR</sequence>
<proteinExistence type="predicted"/>
<evidence type="ECO:0000313" key="2">
    <source>
        <dbReference type="Proteomes" id="UP000555728"/>
    </source>
</evidence>
<organism evidence="1 2">
    <name type="scientific">Roseospira goensis</name>
    <dbReference type="NCBI Taxonomy" id="391922"/>
    <lineage>
        <taxon>Bacteria</taxon>
        <taxon>Pseudomonadati</taxon>
        <taxon>Pseudomonadota</taxon>
        <taxon>Alphaproteobacteria</taxon>
        <taxon>Rhodospirillales</taxon>
        <taxon>Rhodospirillaceae</taxon>
        <taxon>Roseospira</taxon>
    </lineage>
</organism>
<evidence type="ECO:0000313" key="1">
    <source>
        <dbReference type="EMBL" id="MBB4287666.1"/>
    </source>
</evidence>
<dbReference type="Gene3D" id="3.10.450.40">
    <property type="match status" value="1"/>
</dbReference>
<dbReference type="Proteomes" id="UP000555728">
    <property type="component" value="Unassembled WGS sequence"/>
</dbReference>
<name>A0A7W6S2R6_9PROT</name>
<comment type="caution">
    <text evidence="1">The sequence shown here is derived from an EMBL/GenBank/DDBJ whole genome shotgun (WGS) entry which is preliminary data.</text>
</comment>
<dbReference type="SUPFAM" id="SSF160719">
    <property type="entry name" value="gpW/gp25-like"/>
    <property type="match status" value="1"/>
</dbReference>